<organism evidence="1 2">
    <name type="scientific">Clavibacter michiganensis subsp. insidiosus</name>
    <dbReference type="NCBI Taxonomy" id="33014"/>
    <lineage>
        <taxon>Bacteria</taxon>
        <taxon>Bacillati</taxon>
        <taxon>Actinomycetota</taxon>
        <taxon>Actinomycetes</taxon>
        <taxon>Micrococcales</taxon>
        <taxon>Microbacteriaceae</taxon>
        <taxon>Clavibacter</taxon>
    </lineage>
</organism>
<dbReference type="AlphaFoldDB" id="A0A0D5CN69"/>
<dbReference type="KEGG" id="cmh:VO01_16080"/>
<dbReference type="Proteomes" id="UP000032604">
    <property type="component" value="Plasmid pCI3"/>
</dbReference>
<proteinExistence type="predicted"/>
<name>A0A0D5CN69_9MICO</name>
<geneLocation type="plasmid" evidence="1 2">
    <name>pCI3</name>
</geneLocation>
<gene>
    <name evidence="1" type="ORF">VO01_16080</name>
</gene>
<evidence type="ECO:0000313" key="2">
    <source>
        <dbReference type="Proteomes" id="UP000032604"/>
    </source>
</evidence>
<accession>A0A0D5CN69</accession>
<sequence>MRQSPASRCAHGCAPTSRARLSMPSSLLFTLLTGVLSFVDPVEGERPAALVDERTDVRRHEVESRE</sequence>
<keyword evidence="1" id="KW-0614">Plasmid</keyword>
<dbReference type="EMBL" id="CP011046">
    <property type="protein sequence ID" value="AJW80749.1"/>
    <property type="molecule type" value="Genomic_DNA"/>
</dbReference>
<evidence type="ECO:0000313" key="1">
    <source>
        <dbReference type="EMBL" id="AJW80749.1"/>
    </source>
</evidence>
<dbReference type="HOGENOM" id="CLU_2823346_0_0_11"/>
<reference evidence="1 2" key="1">
    <citation type="journal article" date="2015" name="Genome Announc.">
        <title>Complete Genome Sequence of Clavibacter michiganensis subsp. insidiosus R1-1 Using PacBio Single-Molecule Real-Time Technology.</title>
        <authorList>
            <person name="Lu Y."/>
            <person name="Samac D.A."/>
            <person name="Glazebrook J."/>
            <person name="Ishimaru C.A."/>
        </authorList>
    </citation>
    <scope>NUCLEOTIDE SEQUENCE [LARGE SCALE GENOMIC DNA]</scope>
    <source>
        <strain evidence="1 2">R1-1</strain>
        <plasmid evidence="1 2">pCI3</plasmid>
    </source>
</reference>
<protein>
    <submittedName>
        <fullName evidence="1">Uncharacterized protein</fullName>
    </submittedName>
</protein>